<name>A0A1E5G072_9FIRM</name>
<feature type="compositionally biased region" description="Basic and acidic residues" evidence="1">
    <location>
        <begin position="42"/>
        <end position="51"/>
    </location>
</feature>
<evidence type="ECO:0000313" key="3">
    <source>
        <dbReference type="Proteomes" id="UP000094296"/>
    </source>
</evidence>
<gene>
    <name evidence="2" type="ORF">BHF68_08660</name>
</gene>
<keyword evidence="3" id="KW-1185">Reference proteome</keyword>
<sequence length="174" mass="20044">MEGLIILIILFSIIQKIAEKVKESRQQGDQSRPKPVRQPARTTEDTYRNSEVEQTTASDNNPSSYNPHDPFGSWEEIFFPQKSEPTVYKPKKLPKQERTVTNISTEKSSIELDRIKNAEQRQLNNQHSSARKTPLERLSLDQDSIKQGVIWAEILGAPKSNLAWRKMRKSSQRV</sequence>
<protein>
    <submittedName>
        <fullName evidence="2">Uncharacterized protein</fullName>
    </submittedName>
</protein>
<dbReference type="STRING" id="766136.BHF68_08660"/>
<proteinExistence type="predicted"/>
<evidence type="ECO:0000313" key="2">
    <source>
        <dbReference type="EMBL" id="OEF96226.1"/>
    </source>
</evidence>
<feature type="region of interest" description="Disordered" evidence="1">
    <location>
        <begin position="23"/>
        <end position="76"/>
    </location>
</feature>
<evidence type="ECO:0000256" key="1">
    <source>
        <dbReference type="SAM" id="MobiDB-lite"/>
    </source>
</evidence>
<feature type="compositionally biased region" description="Polar residues" evidence="1">
    <location>
        <begin position="52"/>
        <end position="66"/>
    </location>
</feature>
<reference evidence="2 3" key="1">
    <citation type="submission" date="2016-09" db="EMBL/GenBank/DDBJ databases">
        <title>Draft genome sequence for the type strain of Desulfuribacillus alkaliarsenatis AHT28, an obligately anaerobic, sulfidogenic bacterium isolated from Russian soda lake sediments.</title>
        <authorList>
            <person name="Abin C.A."/>
            <person name="Hollibaugh J.T."/>
        </authorList>
    </citation>
    <scope>NUCLEOTIDE SEQUENCE [LARGE SCALE GENOMIC DNA]</scope>
    <source>
        <strain evidence="2 3">AHT28</strain>
    </source>
</reference>
<dbReference type="EMBL" id="MIJE01000032">
    <property type="protein sequence ID" value="OEF96226.1"/>
    <property type="molecule type" value="Genomic_DNA"/>
</dbReference>
<organism evidence="2 3">
    <name type="scientific">Desulfuribacillus alkaliarsenatis</name>
    <dbReference type="NCBI Taxonomy" id="766136"/>
    <lineage>
        <taxon>Bacteria</taxon>
        <taxon>Bacillati</taxon>
        <taxon>Bacillota</taxon>
        <taxon>Desulfuribacillia</taxon>
        <taxon>Desulfuribacillales</taxon>
        <taxon>Desulfuribacillaceae</taxon>
        <taxon>Desulfuribacillus</taxon>
    </lineage>
</organism>
<dbReference type="AlphaFoldDB" id="A0A1E5G072"/>
<comment type="caution">
    <text evidence="2">The sequence shown here is derived from an EMBL/GenBank/DDBJ whole genome shotgun (WGS) entry which is preliminary data.</text>
</comment>
<accession>A0A1E5G072</accession>
<dbReference type="RefSeq" id="WP_069643732.1">
    <property type="nucleotide sequence ID" value="NZ_MIJE01000032.1"/>
</dbReference>
<dbReference type="OrthoDB" id="1798639at2"/>
<dbReference type="Proteomes" id="UP000094296">
    <property type="component" value="Unassembled WGS sequence"/>
</dbReference>